<dbReference type="PANTHER" id="PTHR45832:SF22">
    <property type="entry name" value="SERINE_THREONINE-PROTEIN KINASE SAMKA-RELATED"/>
    <property type="match status" value="1"/>
</dbReference>
<feature type="transmembrane region" description="Helical" evidence="4">
    <location>
        <begin position="487"/>
        <end position="506"/>
    </location>
</feature>
<dbReference type="InterPro" id="IPR011009">
    <property type="entry name" value="Kinase-like_dom_sf"/>
</dbReference>
<keyword evidence="2" id="KW-0547">Nucleotide-binding</keyword>
<keyword evidence="4" id="KW-0812">Transmembrane</keyword>
<dbReference type="PANTHER" id="PTHR45832">
    <property type="entry name" value="SERINE/THREONINE-PROTEIN KINASE SAMKA-RELATED-RELATED"/>
    <property type="match status" value="1"/>
</dbReference>
<dbReference type="RefSeq" id="WP_184668817.1">
    <property type="nucleotide sequence ID" value="NZ_BAABAI010000045.1"/>
</dbReference>
<evidence type="ECO:0000256" key="4">
    <source>
        <dbReference type="SAM" id="Phobius"/>
    </source>
</evidence>
<dbReference type="Proteomes" id="UP000542674">
    <property type="component" value="Unassembled WGS sequence"/>
</dbReference>
<dbReference type="Gene3D" id="3.30.200.20">
    <property type="entry name" value="Phosphorylase Kinase, domain 1"/>
    <property type="match status" value="1"/>
</dbReference>
<reference evidence="6 7" key="1">
    <citation type="submission" date="2020-08" db="EMBL/GenBank/DDBJ databases">
        <title>Sequencing the genomes of 1000 actinobacteria strains.</title>
        <authorList>
            <person name="Klenk H.-P."/>
        </authorList>
    </citation>
    <scope>NUCLEOTIDE SEQUENCE [LARGE SCALE GENOMIC DNA]</scope>
    <source>
        <strain evidence="6 7">DSM 45084</strain>
    </source>
</reference>
<evidence type="ECO:0000256" key="2">
    <source>
        <dbReference type="ARBA" id="ARBA00022741"/>
    </source>
</evidence>
<dbReference type="AlphaFoldDB" id="A0A7W7T2F9"/>
<dbReference type="GO" id="GO:0004672">
    <property type="term" value="F:protein kinase activity"/>
    <property type="evidence" value="ECO:0007669"/>
    <property type="project" value="InterPro"/>
</dbReference>
<dbReference type="EMBL" id="JACHJS010000001">
    <property type="protein sequence ID" value="MBB4965324.1"/>
    <property type="molecule type" value="Genomic_DNA"/>
</dbReference>
<evidence type="ECO:0000256" key="3">
    <source>
        <dbReference type="ARBA" id="ARBA00022840"/>
    </source>
</evidence>
<organism evidence="6 7">
    <name type="scientific">Saccharothrix violaceirubra</name>
    <dbReference type="NCBI Taxonomy" id="413306"/>
    <lineage>
        <taxon>Bacteria</taxon>
        <taxon>Bacillati</taxon>
        <taxon>Actinomycetota</taxon>
        <taxon>Actinomycetes</taxon>
        <taxon>Pseudonocardiales</taxon>
        <taxon>Pseudonocardiaceae</taxon>
        <taxon>Saccharothrix</taxon>
    </lineage>
</organism>
<dbReference type="Pfam" id="PF00069">
    <property type="entry name" value="Pkinase"/>
    <property type="match status" value="1"/>
</dbReference>
<comment type="similarity">
    <text evidence="1">Belongs to the protein kinase superfamily. STE Ser/Thr protein kinase family. STE20 subfamily.</text>
</comment>
<dbReference type="InterPro" id="IPR008271">
    <property type="entry name" value="Ser/Thr_kinase_AS"/>
</dbReference>
<keyword evidence="6" id="KW-0808">Transferase</keyword>
<accession>A0A7W7T2F9</accession>
<keyword evidence="3" id="KW-0067">ATP-binding</keyword>
<name>A0A7W7T2F9_9PSEU</name>
<dbReference type="SUPFAM" id="SSF82171">
    <property type="entry name" value="DPP6 N-terminal domain-like"/>
    <property type="match status" value="1"/>
</dbReference>
<keyword evidence="4" id="KW-1133">Transmembrane helix</keyword>
<dbReference type="InterPro" id="IPR000719">
    <property type="entry name" value="Prot_kinase_dom"/>
</dbReference>
<keyword evidence="4" id="KW-0472">Membrane</keyword>
<feature type="domain" description="Protein kinase" evidence="5">
    <location>
        <begin position="17"/>
        <end position="268"/>
    </location>
</feature>
<evidence type="ECO:0000313" key="6">
    <source>
        <dbReference type="EMBL" id="MBB4965324.1"/>
    </source>
</evidence>
<dbReference type="InterPro" id="IPR015943">
    <property type="entry name" value="WD40/YVTN_repeat-like_dom_sf"/>
</dbReference>
<comment type="caution">
    <text evidence="6">The sequence shown here is derived from an EMBL/GenBank/DDBJ whole genome shotgun (WGS) entry which is preliminary data.</text>
</comment>
<evidence type="ECO:0000313" key="7">
    <source>
        <dbReference type="Proteomes" id="UP000542674"/>
    </source>
</evidence>
<protein>
    <submittedName>
        <fullName evidence="6">tRNA A-37 threonylcarbamoyl transferase component Bud32</fullName>
    </submittedName>
</protein>
<dbReference type="CDD" id="cd14014">
    <property type="entry name" value="STKc_PknB_like"/>
    <property type="match status" value="1"/>
</dbReference>
<dbReference type="PROSITE" id="PS00108">
    <property type="entry name" value="PROTEIN_KINASE_ST"/>
    <property type="match status" value="1"/>
</dbReference>
<evidence type="ECO:0000256" key="1">
    <source>
        <dbReference type="ARBA" id="ARBA00008874"/>
    </source>
</evidence>
<gene>
    <name evidence="6" type="ORF">F4559_002683</name>
</gene>
<dbReference type="SMART" id="SM00220">
    <property type="entry name" value="S_TKc"/>
    <property type="match status" value="1"/>
</dbReference>
<proteinExistence type="inferred from homology"/>
<dbReference type="Gene3D" id="2.130.10.10">
    <property type="entry name" value="YVTN repeat-like/Quinoprotein amine dehydrogenase"/>
    <property type="match status" value="1"/>
</dbReference>
<dbReference type="SUPFAM" id="SSF56112">
    <property type="entry name" value="Protein kinase-like (PK-like)"/>
    <property type="match status" value="1"/>
</dbReference>
<dbReference type="InterPro" id="IPR051931">
    <property type="entry name" value="PAK3-like"/>
</dbReference>
<dbReference type="SMART" id="SM00320">
    <property type="entry name" value="WD40"/>
    <property type="match status" value="4"/>
</dbReference>
<sequence length="818" mass="85485">MSTGVSEVDGRLIGGRYRLTRRTGQGANGVMWHAVDEVIGREVAVKEMRPPGGLTAHERGLFVARALGEARTAGRIDHPGVVAVHDVLPTDDAVHLVLELVRAPSLAEVLDREGPLPAERVAVLGGHILDALRAAHAAGVVHRDVKPANVMVLPDDRVKLVDFGIAPTVGDERSTREGVPGSTGYMAPELFDGAEPSAASDLWALGVTLCQALTGVGPFERDTAASTVHAILFADPPPLSGPPAEVVTGLLTRPVERRLDAAGADRLLRAPATGGAPTAEQSTGDSRVTALSSRRPDVPYRTRLRLVRPPRSGTVVRAGFFVVAVLFVVLAATLPLPVGVWAVLGPLSLMSAITFHLRFPHRWWDAVEFRERGVVLLRTHRRGGGTVVHDLALPWSDITGVAGAAVGARTRLSLHMAPRPKAERKSEPFRGFVGRVAPDRSFTWVVGDLEAPPDEVVRRVGDVAPPTMRVLGPAEAVGPVYLRRDSYVVSAVIGALVLVATVVVALPNVRHDYAEQVAADSRFTVLAASLRGNAVAAGAADGTVSLFRTGATAAHAVVRGTAPVKLLVLTSDGTTGASADADAVRVWSADTGEVVGTPLPLPARALALGESGDVLAVAGEDAVRVYTKRDNGFAPAAVIDVARDLGLIAVRAERTRAEVVGLDAHGTGHRRVFGYDRLSGVLDPVPSPPGEVVPPGTPSGVVLTADGMSWSLPTSTADVEVRRESGQSYAVPTGHTGAARVVAFPDDDALVTAGPDGIKVSDVVAGTVEASFDPDGEIAVATAAIGDDLRVLVFLRPDEPGLWMWKTGMRGGCDGRAG</sequence>
<dbReference type="Gene3D" id="1.10.510.10">
    <property type="entry name" value="Transferase(Phosphotransferase) domain 1"/>
    <property type="match status" value="1"/>
</dbReference>
<dbReference type="InterPro" id="IPR001680">
    <property type="entry name" value="WD40_rpt"/>
</dbReference>
<evidence type="ECO:0000259" key="5">
    <source>
        <dbReference type="PROSITE" id="PS50011"/>
    </source>
</evidence>
<keyword evidence="7" id="KW-1185">Reference proteome</keyword>
<dbReference type="GO" id="GO:0005524">
    <property type="term" value="F:ATP binding"/>
    <property type="evidence" value="ECO:0007669"/>
    <property type="project" value="UniProtKB-KW"/>
</dbReference>
<dbReference type="PROSITE" id="PS50011">
    <property type="entry name" value="PROTEIN_KINASE_DOM"/>
    <property type="match status" value="1"/>
</dbReference>